<proteinExistence type="predicted"/>
<organism evidence="2 3">
    <name type="scientific">Subtercola boreus</name>
    <dbReference type="NCBI Taxonomy" id="120213"/>
    <lineage>
        <taxon>Bacteria</taxon>
        <taxon>Bacillati</taxon>
        <taxon>Actinomycetota</taxon>
        <taxon>Actinomycetes</taxon>
        <taxon>Micrococcales</taxon>
        <taxon>Microbacteriaceae</taxon>
        <taxon>Subtercola</taxon>
    </lineage>
</organism>
<comment type="caution">
    <text evidence="2">The sequence shown here is derived from an EMBL/GenBank/DDBJ whole genome shotgun (WGS) entry which is preliminary data.</text>
</comment>
<dbReference type="Proteomes" id="UP000257080">
    <property type="component" value="Unassembled WGS sequence"/>
</dbReference>
<evidence type="ECO:0000313" key="2">
    <source>
        <dbReference type="EMBL" id="RFA27388.1"/>
    </source>
</evidence>
<feature type="compositionally biased region" description="Low complexity" evidence="1">
    <location>
        <begin position="16"/>
        <end position="31"/>
    </location>
</feature>
<dbReference type="OrthoDB" id="5125535at2"/>
<dbReference type="AlphaFoldDB" id="A0A3E0WCE9"/>
<gene>
    <name evidence="2" type="ORF">B7R25_06460</name>
</gene>
<protein>
    <recommendedName>
        <fullName evidence="4">DUF4352 domain-containing protein</fullName>
    </recommendedName>
</protein>
<name>A0A3E0WCE9_9MICO</name>
<evidence type="ECO:0008006" key="4">
    <source>
        <dbReference type="Google" id="ProtNLM"/>
    </source>
</evidence>
<dbReference type="RefSeq" id="WP_116418151.1">
    <property type="nucleotide sequence ID" value="NZ_NBXC01000014.1"/>
</dbReference>
<evidence type="ECO:0000313" key="3">
    <source>
        <dbReference type="Proteomes" id="UP000257080"/>
    </source>
</evidence>
<feature type="region of interest" description="Disordered" evidence="1">
    <location>
        <begin position="1"/>
        <end position="41"/>
    </location>
</feature>
<reference evidence="2 3" key="1">
    <citation type="submission" date="2017-04" db="EMBL/GenBank/DDBJ databases">
        <title>Comparative genome analysis of Subtercola boreus.</title>
        <authorList>
            <person name="Cho Y.-J."/>
            <person name="Cho A."/>
            <person name="Kim O.-S."/>
            <person name="Lee J.-I."/>
        </authorList>
    </citation>
    <scope>NUCLEOTIDE SEQUENCE [LARGE SCALE GENOMIC DNA]</scope>
    <source>
        <strain evidence="2 3">P28004</strain>
    </source>
</reference>
<evidence type="ECO:0000256" key="1">
    <source>
        <dbReference type="SAM" id="MobiDB-lite"/>
    </source>
</evidence>
<sequence>MTNESTPEGGPPTPEGGPQAPAAASQTSAEALKTPAAPPRTPVWRHIANGAALVGFLVVGGIVVHTAPTEEQWQAPIAVTGAIGQTLTGRNIQATVTDIRVADSVTASNGWSGETSGVWVVVDASVEAVVTDYGASLSTAQLKVGDTLYGASERPDQATIEGVPLSVGLPNTGPLMFEVPADALAGDDARDAEVQLAATSDPRTDSMIVVPVDLSAIARQTSVTTEKPTWGDG</sequence>
<accession>A0A3E0WCE9</accession>
<dbReference type="EMBL" id="NBXE01000019">
    <property type="protein sequence ID" value="RFA27388.1"/>
    <property type="molecule type" value="Genomic_DNA"/>
</dbReference>